<name>R7ZUG5_9BACT</name>
<evidence type="ECO:0000313" key="2">
    <source>
        <dbReference type="Proteomes" id="UP000013909"/>
    </source>
</evidence>
<comment type="caution">
    <text evidence="1">The sequence shown here is derived from an EMBL/GenBank/DDBJ whole genome shotgun (WGS) entry which is preliminary data.</text>
</comment>
<gene>
    <name evidence="1" type="ORF">ADIS_1641</name>
</gene>
<dbReference type="PANTHER" id="PTHR35810">
    <property type="entry name" value="CYTOPLASMIC PROTEIN-RELATED"/>
    <property type="match status" value="1"/>
</dbReference>
<accession>R7ZUG5</accession>
<dbReference type="RefSeq" id="WP_010853780.1">
    <property type="nucleotide sequence ID" value="NZ_AQHR01000049.1"/>
</dbReference>
<reference evidence="1 2" key="1">
    <citation type="submission" date="2013-02" db="EMBL/GenBank/DDBJ databases">
        <title>A novel strain isolated from Lonar lake, Maharashtra, India.</title>
        <authorList>
            <person name="Singh A."/>
        </authorList>
    </citation>
    <scope>NUCLEOTIDE SEQUENCE [LARGE SCALE GENOMIC DNA]</scope>
    <source>
        <strain evidence="1 2">AK24</strain>
    </source>
</reference>
<evidence type="ECO:0000313" key="1">
    <source>
        <dbReference type="EMBL" id="EON77722.1"/>
    </source>
</evidence>
<sequence length="77" mass="8657">MQVRNLLLYQVAEKKVQVSVYFEKGTFWLSQKAIASLFGVDRTVVTKHVKNISVTKELEADSVCAIFAHTAEDGKKL</sequence>
<dbReference type="OrthoDB" id="9802752at2"/>
<evidence type="ECO:0008006" key="3">
    <source>
        <dbReference type="Google" id="ProtNLM"/>
    </source>
</evidence>
<dbReference type="PANTHER" id="PTHR35810:SF1">
    <property type="entry name" value="CYTOPLASMIC PROTEIN"/>
    <property type="match status" value="1"/>
</dbReference>
<proteinExistence type="predicted"/>
<keyword evidence="2" id="KW-1185">Reference proteome</keyword>
<organism evidence="1 2">
    <name type="scientific">Lunatimonas lonarensis</name>
    <dbReference type="NCBI Taxonomy" id="1232681"/>
    <lineage>
        <taxon>Bacteria</taxon>
        <taxon>Pseudomonadati</taxon>
        <taxon>Bacteroidota</taxon>
        <taxon>Cytophagia</taxon>
        <taxon>Cytophagales</taxon>
        <taxon>Cyclobacteriaceae</taxon>
    </lineage>
</organism>
<dbReference type="STRING" id="1232681.ADIS_1641"/>
<dbReference type="EMBL" id="AQHR01000049">
    <property type="protein sequence ID" value="EON77722.1"/>
    <property type="molecule type" value="Genomic_DNA"/>
</dbReference>
<dbReference type="Proteomes" id="UP000013909">
    <property type="component" value="Unassembled WGS sequence"/>
</dbReference>
<dbReference type="AlphaFoldDB" id="R7ZUG5"/>
<protein>
    <recommendedName>
        <fullName evidence="3">DNA-binding protein in cluster with Type I restriction-modification system</fullName>
    </recommendedName>
</protein>